<dbReference type="PANTHER" id="PTHR36932">
    <property type="entry name" value="CAPSULAR POLYSACCHARIDE BIOSYNTHESIS PROTEIN"/>
    <property type="match status" value="1"/>
</dbReference>
<evidence type="ECO:0008006" key="3">
    <source>
        <dbReference type="Google" id="ProtNLM"/>
    </source>
</evidence>
<evidence type="ECO:0000313" key="1">
    <source>
        <dbReference type="EMBL" id="WGO93832.1"/>
    </source>
</evidence>
<dbReference type="Proteomes" id="UP001227386">
    <property type="component" value="Chromosome"/>
</dbReference>
<keyword evidence="2" id="KW-1185">Reference proteome</keyword>
<dbReference type="Gene3D" id="3.40.50.12780">
    <property type="entry name" value="N-terminal domain of ligase-like"/>
    <property type="match status" value="1"/>
</dbReference>
<organism evidence="1 2">
    <name type="scientific">Pseudomonas viciae</name>
    <dbReference type="NCBI Taxonomy" id="2505979"/>
    <lineage>
        <taxon>Bacteria</taxon>
        <taxon>Pseudomonadati</taxon>
        <taxon>Pseudomonadota</taxon>
        <taxon>Gammaproteobacteria</taxon>
        <taxon>Pseudomonadales</taxon>
        <taxon>Pseudomonadaceae</taxon>
        <taxon>Pseudomonas</taxon>
    </lineage>
</organism>
<name>A0ABY8PF35_9PSED</name>
<reference evidence="1 2" key="1">
    <citation type="journal article" date="2012" name="Appl. Soil Ecol.">
        <title>Isolation and characterization of new plant growth-promoting bacterial endophytes.</title>
        <authorList>
            <person name="Rashid S."/>
            <person name="Charles T.C."/>
            <person name="Glick B.R."/>
        </authorList>
    </citation>
    <scope>NUCLEOTIDE SEQUENCE [LARGE SCALE GENOMIC DNA]</scope>
    <source>
        <strain evidence="1 2">YsS1</strain>
    </source>
</reference>
<dbReference type="InterPro" id="IPR053158">
    <property type="entry name" value="CapK_Type1_Caps_Biosynth"/>
</dbReference>
<dbReference type="EMBL" id="CP123771">
    <property type="protein sequence ID" value="WGO93832.1"/>
    <property type="molecule type" value="Genomic_DNA"/>
</dbReference>
<gene>
    <name evidence="1" type="ORF">QCD61_01785</name>
</gene>
<proteinExistence type="predicted"/>
<dbReference type="PANTHER" id="PTHR36932:SF1">
    <property type="entry name" value="CAPSULAR POLYSACCHARIDE BIOSYNTHESIS PROTEIN"/>
    <property type="match status" value="1"/>
</dbReference>
<accession>A0ABY8PF35</accession>
<dbReference type="SUPFAM" id="SSF56801">
    <property type="entry name" value="Acetyl-CoA synthetase-like"/>
    <property type="match status" value="1"/>
</dbReference>
<evidence type="ECO:0000313" key="2">
    <source>
        <dbReference type="Proteomes" id="UP001227386"/>
    </source>
</evidence>
<protein>
    <recommendedName>
        <fullName evidence="3">Phenylacetate-CoA ligase</fullName>
    </recommendedName>
</protein>
<dbReference type="InterPro" id="IPR042099">
    <property type="entry name" value="ANL_N_sf"/>
</dbReference>
<sequence length="470" mass="53425">MNKFHSSEIIQGSQLESVRLTAIKKLAQQAFKPRTDNYNLQGDALESWSKNADSMGRFLSQERAEIKKFQLAKIRSLVDNAYKNVPFYRELYGACGYEEGGISSFSDFEQLPIVNKGLLSSFDARMIVNDPEALELANTSRTSGSSGKPFTIYSDDDDIVLDHLQVMRFYNSCLQRPLQKHDWIYMLHHSGLAFSSLHGMYRTFQLPDLLPSTPLGEHLMLLRPKLLVTLPSYLPLILKHKAEVKMSGVEAILTNSESSTQLERSYYSQALGLPVFDEYSSEEVGLIATQCAHGQYHAIEDGVYLEVVNADVRGYGNVVCTDLNNELMPLIRFDHGDVARQKLEPERCACGSDCTTLYEINGRRDDAFRTREYHLVPSASILAAVDDILVTPDRTLEAFRLTQKSAETIELMTRYVGAPHKKMEEILLQLKERLSCLFGYSIELLHREVDALPEQKSYKRRSIVREWELN</sequence>
<dbReference type="RefSeq" id="WP_256454098.1">
    <property type="nucleotide sequence ID" value="NZ_CP123771.1"/>
</dbReference>